<reference evidence="3 4" key="1">
    <citation type="submission" date="2023-03" db="EMBL/GenBank/DDBJ databases">
        <title>Genome sequence of Lichtheimia ornata CBS 291.66.</title>
        <authorList>
            <person name="Mohabir J.T."/>
            <person name="Shea T.P."/>
            <person name="Kurbessoian T."/>
            <person name="Berby B."/>
            <person name="Fontaine J."/>
            <person name="Livny J."/>
            <person name="Gnirke A."/>
            <person name="Stajich J.E."/>
            <person name="Cuomo C.A."/>
        </authorList>
    </citation>
    <scope>NUCLEOTIDE SEQUENCE [LARGE SCALE GENOMIC DNA]</scope>
    <source>
        <strain evidence="3">CBS 291.66</strain>
    </source>
</reference>
<evidence type="ECO:0000256" key="1">
    <source>
        <dbReference type="SAM" id="Coils"/>
    </source>
</evidence>
<keyword evidence="4" id="KW-1185">Reference proteome</keyword>
<evidence type="ECO:0000256" key="2">
    <source>
        <dbReference type="SAM" id="MobiDB-lite"/>
    </source>
</evidence>
<feature type="coiled-coil region" evidence="1">
    <location>
        <begin position="206"/>
        <end position="233"/>
    </location>
</feature>
<proteinExistence type="predicted"/>
<dbReference type="EMBL" id="JARTCD010000013">
    <property type="protein sequence ID" value="KAJ8660323.1"/>
    <property type="molecule type" value="Genomic_DNA"/>
</dbReference>
<keyword evidence="1" id="KW-0175">Coiled coil</keyword>
<protein>
    <submittedName>
        <fullName evidence="3">Uncharacterized protein</fullName>
    </submittedName>
</protein>
<organism evidence="3 4">
    <name type="scientific">Lichtheimia ornata</name>
    <dbReference type="NCBI Taxonomy" id="688661"/>
    <lineage>
        <taxon>Eukaryota</taxon>
        <taxon>Fungi</taxon>
        <taxon>Fungi incertae sedis</taxon>
        <taxon>Mucoromycota</taxon>
        <taxon>Mucoromycotina</taxon>
        <taxon>Mucoromycetes</taxon>
        <taxon>Mucorales</taxon>
        <taxon>Lichtheimiaceae</taxon>
        <taxon>Lichtheimia</taxon>
    </lineage>
</organism>
<dbReference type="Proteomes" id="UP001234581">
    <property type="component" value="Unassembled WGS sequence"/>
</dbReference>
<dbReference type="RefSeq" id="XP_058345236.1">
    <property type="nucleotide sequence ID" value="XM_058483847.1"/>
</dbReference>
<evidence type="ECO:0000313" key="3">
    <source>
        <dbReference type="EMBL" id="KAJ8660323.1"/>
    </source>
</evidence>
<sequence>MSLHRQRSRARMGVNRASTIPIVNTPHQDVNTTAGSTIYSPSIEESLQDWLSRSISEASHSPTILDSTCCCCGHLECDSFEKLTASVRKLEGDARLAAEIGQSLLHKHETFVVESNQIKDALEQELEESREKQRQLEQLLEDADNTRKELIEKNNKMTWELQKTEKTLRETVSDLEVANARCVQLSNDLKAETIEVDKLRIFKFMVRQADIREESLRAKLEDTKQELAISRKAELTLESKHKKLKTRYETVCSSYERLKTSHQELGITPDDKQLNLAWLRESNEKLRNDVLKLTSAMAIPQAAATALGEEETQQLSQSQQQQQSPQLITLIKELASANSKLKSDLIECRELLSDTRHEVITLNCRIEELERGGSPMEEQQQLDDWIGQHPTSTTEKSSSSTCQHQMHDDEEARYLSISAPNNDQNNHAMNTSRWRLRKHQGNKPPRILRRSTTIINARDSSQSTPPPSSNLRQAPSPASSASMPTRSRATSVVHHHFHLHMHQQHQQQQQQQQQQHVSASPPYQQHEKDASSSSSPPSPPVLEEDSDNVVVAQQHHQHQQQHQMPIMKNSISLTSQATTAGTLASEPIAEEDDGGTNSTPYHMLQTHIAQTLERLRATDIRALNRRLRRAFDIIELSTMSNSIIENILEDIENLRDRFTWVDQQDEEVWRHDVSMEDFFPTMRAIQDILCEVGQLRITMNDLQVEYVNKVKERDIRAEEEVLKKRESRRAAAAAAAAERGALAWLTSVFQLGGHGNNGGGGGATAAVVVSQQHDPSSRDKTLVRSISHESITAKYINDRPSSSSAAKPTVIRRKRSDLDRYGPPSSFPRTRSSHGGGGSGASTSQPRPIPYPSLRTSRSAGGGGSSSSSSVRRSRSLQVPALEYAAVRRKKSHALGLNASIVDIGARGTSPDIDGDWKVGGTTFGATNWLGSK</sequence>
<feature type="region of interest" description="Disordered" evidence="2">
    <location>
        <begin position="433"/>
        <end position="565"/>
    </location>
</feature>
<name>A0AAD7Y0X4_9FUNG</name>
<feature type="region of interest" description="Disordered" evidence="2">
    <location>
        <begin position="388"/>
        <end position="408"/>
    </location>
</feature>
<feature type="compositionally biased region" description="Low complexity" evidence="2">
    <location>
        <begin position="391"/>
        <end position="401"/>
    </location>
</feature>
<feature type="compositionally biased region" description="Basic residues" evidence="2">
    <location>
        <begin position="434"/>
        <end position="449"/>
    </location>
</feature>
<comment type="caution">
    <text evidence="3">The sequence shown here is derived from an EMBL/GenBank/DDBJ whole genome shotgun (WGS) entry which is preliminary data.</text>
</comment>
<accession>A0AAD7Y0X4</accession>
<feature type="region of interest" description="Disordered" evidence="2">
    <location>
        <begin position="793"/>
        <end position="876"/>
    </location>
</feature>
<feature type="compositionally biased region" description="Low complexity" evidence="2">
    <location>
        <begin position="474"/>
        <end position="491"/>
    </location>
</feature>
<feature type="compositionally biased region" description="Polar residues" evidence="2">
    <location>
        <begin position="450"/>
        <end position="473"/>
    </location>
</feature>
<dbReference type="AlphaFoldDB" id="A0AAD7Y0X4"/>
<feature type="compositionally biased region" description="Low complexity" evidence="2">
    <location>
        <begin position="504"/>
        <end position="516"/>
    </location>
</feature>
<evidence type="ECO:0000313" key="4">
    <source>
        <dbReference type="Proteomes" id="UP001234581"/>
    </source>
</evidence>
<feature type="compositionally biased region" description="Basic residues" evidence="2">
    <location>
        <begin position="493"/>
        <end position="503"/>
    </location>
</feature>
<dbReference type="GeneID" id="83211193"/>
<feature type="coiled-coil region" evidence="1">
    <location>
        <begin position="112"/>
        <end position="181"/>
    </location>
</feature>
<gene>
    <name evidence="3" type="ORF">O0I10_003780</name>
</gene>